<evidence type="ECO:0000256" key="2">
    <source>
        <dbReference type="ARBA" id="ARBA00022840"/>
    </source>
</evidence>
<dbReference type="GO" id="GO:0004140">
    <property type="term" value="F:dephospho-CoA kinase activity"/>
    <property type="evidence" value="ECO:0007669"/>
    <property type="project" value="UniProtKB-UniRule"/>
</dbReference>
<dbReference type="PANTHER" id="PTHR10695:SF46">
    <property type="entry name" value="BIFUNCTIONAL COENZYME A SYNTHASE-RELATED"/>
    <property type="match status" value="1"/>
</dbReference>
<comment type="function">
    <text evidence="3">Catalyzes the phosphorylation of the 3'-hydroxyl group of dephosphocoenzyme A to form coenzyme A.</text>
</comment>
<dbReference type="GO" id="GO:0015937">
    <property type="term" value="P:coenzyme A biosynthetic process"/>
    <property type="evidence" value="ECO:0007669"/>
    <property type="project" value="UniProtKB-UniRule"/>
</dbReference>
<dbReference type="EMBL" id="BGZN01000015">
    <property type="protein sequence ID" value="GBR73625.1"/>
    <property type="molecule type" value="Genomic_DNA"/>
</dbReference>
<dbReference type="CDD" id="cd02022">
    <property type="entry name" value="DPCK"/>
    <property type="match status" value="1"/>
</dbReference>
<dbReference type="AlphaFoldDB" id="A0A388TAA4"/>
<keyword evidence="3" id="KW-0173">Coenzyme A biosynthesis</keyword>
<proteinExistence type="inferred from homology"/>
<dbReference type="InterPro" id="IPR001977">
    <property type="entry name" value="Depp_CoAkinase"/>
</dbReference>
<dbReference type="NCBIfam" id="TIGR00152">
    <property type="entry name" value="dephospho-CoA kinase"/>
    <property type="match status" value="1"/>
</dbReference>
<feature type="binding site" evidence="3">
    <location>
        <begin position="10"/>
        <end position="15"/>
    </location>
    <ligand>
        <name>ATP</name>
        <dbReference type="ChEBI" id="CHEBI:30616"/>
    </ligand>
</feature>
<evidence type="ECO:0000313" key="5">
    <source>
        <dbReference type="EMBL" id="GBR73625.1"/>
    </source>
</evidence>
<dbReference type="GO" id="GO:0005524">
    <property type="term" value="F:ATP binding"/>
    <property type="evidence" value="ECO:0007669"/>
    <property type="project" value="UniProtKB-UniRule"/>
</dbReference>
<dbReference type="PANTHER" id="PTHR10695">
    <property type="entry name" value="DEPHOSPHO-COA KINASE-RELATED"/>
    <property type="match status" value="1"/>
</dbReference>
<dbReference type="Gene3D" id="3.40.50.300">
    <property type="entry name" value="P-loop containing nucleotide triphosphate hydrolases"/>
    <property type="match status" value="1"/>
</dbReference>
<accession>A0A388TAA4</accession>
<reference evidence="5 6" key="1">
    <citation type="journal article" date="2019" name="ISME J.">
        <title>Genome analyses of uncultured TG2/ZB3 bacteria in 'Margulisbacteria' specifically attached to ectosymbiotic spirochetes of protists in the termite gut.</title>
        <authorList>
            <person name="Utami Y.D."/>
            <person name="Kuwahara H."/>
            <person name="Igai K."/>
            <person name="Murakami T."/>
            <person name="Sugaya K."/>
            <person name="Morikawa T."/>
            <person name="Nagura Y."/>
            <person name="Yuki M."/>
            <person name="Deevong P."/>
            <person name="Inoue T."/>
            <person name="Kihara K."/>
            <person name="Lo N."/>
            <person name="Yamada A."/>
            <person name="Ohkuma M."/>
            <person name="Hongoh Y."/>
        </authorList>
    </citation>
    <scope>NUCLEOTIDE SEQUENCE [LARGE SCALE GENOMIC DNA]</scope>
    <source>
        <strain evidence="5">NkOx7-01</strain>
    </source>
</reference>
<dbReference type="HAMAP" id="MF_00376">
    <property type="entry name" value="Dephospho_CoA_kinase"/>
    <property type="match status" value="1"/>
</dbReference>
<protein>
    <recommendedName>
        <fullName evidence="3 4">Dephospho-CoA kinase</fullName>
        <ecNumber evidence="3 4">2.7.1.24</ecNumber>
    </recommendedName>
    <alternativeName>
        <fullName evidence="3">Dephosphocoenzyme A kinase</fullName>
    </alternativeName>
</protein>
<keyword evidence="2 3" id="KW-0067">ATP-binding</keyword>
<dbReference type="Pfam" id="PF01121">
    <property type="entry name" value="CoaE"/>
    <property type="match status" value="1"/>
</dbReference>
<organism evidence="5 6">
    <name type="scientific">Termititenax aidoneus</name>
    <dbReference type="NCBI Taxonomy" id="2218524"/>
    <lineage>
        <taxon>Bacteria</taxon>
        <taxon>Bacillati</taxon>
        <taxon>Candidatus Margulisiibacteriota</taxon>
        <taxon>Candidatus Termititenacia</taxon>
        <taxon>Candidatus Termititenacales</taxon>
        <taxon>Candidatus Termititenacaceae</taxon>
        <taxon>Candidatus Termititenax</taxon>
    </lineage>
</organism>
<keyword evidence="3" id="KW-0963">Cytoplasm</keyword>
<dbReference type="PROSITE" id="PS51219">
    <property type="entry name" value="DPCK"/>
    <property type="match status" value="1"/>
</dbReference>
<gene>
    <name evidence="3 5" type="primary">coaE</name>
    <name evidence="5" type="ORF">NO1_0967</name>
</gene>
<comment type="pathway">
    <text evidence="3">Cofactor biosynthesis; coenzyme A biosynthesis; CoA from (R)-pantothenate: step 5/5.</text>
</comment>
<dbReference type="EC" id="2.7.1.24" evidence="3 4"/>
<evidence type="ECO:0000256" key="1">
    <source>
        <dbReference type="ARBA" id="ARBA00022741"/>
    </source>
</evidence>
<keyword evidence="3" id="KW-0808">Transferase</keyword>
<name>A0A388TAA4_TERA1</name>
<evidence type="ECO:0000256" key="3">
    <source>
        <dbReference type="HAMAP-Rule" id="MF_00376"/>
    </source>
</evidence>
<dbReference type="InterPro" id="IPR027417">
    <property type="entry name" value="P-loop_NTPase"/>
</dbReference>
<dbReference type="Proteomes" id="UP000269352">
    <property type="component" value="Unassembled WGS sequence"/>
</dbReference>
<sequence>MIIGVTGIIGSGKSEAARLLARRFAAEHIEVDAVGHQTLAENKFVRCGLRLFFGSTERRDIAAQVFKSPLKLWLLNALTHPFMRRIIRRRIRAPRKHEGIIPRHFVIDAALLYQMGLAKYCDKVLFVDAPENLLYERLTARGLTAGQVWRRLAANQKVYIYKKHAYKVIINDGSLAALQKNIENF</sequence>
<comment type="catalytic activity">
    <reaction evidence="3">
        <text>3'-dephospho-CoA + ATP = ADP + CoA + H(+)</text>
        <dbReference type="Rhea" id="RHEA:18245"/>
        <dbReference type="ChEBI" id="CHEBI:15378"/>
        <dbReference type="ChEBI" id="CHEBI:30616"/>
        <dbReference type="ChEBI" id="CHEBI:57287"/>
        <dbReference type="ChEBI" id="CHEBI:57328"/>
        <dbReference type="ChEBI" id="CHEBI:456216"/>
        <dbReference type="EC" id="2.7.1.24"/>
    </reaction>
</comment>
<comment type="subcellular location">
    <subcellularLocation>
        <location evidence="3">Cytoplasm</location>
    </subcellularLocation>
</comment>
<dbReference type="GO" id="GO:0005737">
    <property type="term" value="C:cytoplasm"/>
    <property type="evidence" value="ECO:0007669"/>
    <property type="project" value="UniProtKB-SubCell"/>
</dbReference>
<keyword evidence="6" id="KW-1185">Reference proteome</keyword>
<comment type="similarity">
    <text evidence="3">Belongs to the CoaE family.</text>
</comment>
<dbReference type="UniPathway" id="UPA00241">
    <property type="reaction ID" value="UER00356"/>
</dbReference>
<evidence type="ECO:0000256" key="4">
    <source>
        <dbReference type="NCBIfam" id="TIGR00152"/>
    </source>
</evidence>
<keyword evidence="1 3" id="KW-0547">Nucleotide-binding</keyword>
<keyword evidence="3 5" id="KW-0418">Kinase</keyword>
<evidence type="ECO:0000313" key="6">
    <source>
        <dbReference type="Proteomes" id="UP000269352"/>
    </source>
</evidence>
<dbReference type="SUPFAM" id="SSF52540">
    <property type="entry name" value="P-loop containing nucleoside triphosphate hydrolases"/>
    <property type="match status" value="1"/>
</dbReference>
<comment type="caution">
    <text evidence="5">The sequence shown here is derived from an EMBL/GenBank/DDBJ whole genome shotgun (WGS) entry which is preliminary data.</text>
</comment>